<organism evidence="2 3">
    <name type="scientific">Streptococcus phage 9871</name>
    <dbReference type="NCBI Taxonomy" id="1814957"/>
    <lineage>
        <taxon>Viruses</taxon>
        <taxon>Duplodnaviria</taxon>
        <taxon>Heunggongvirae</taxon>
        <taxon>Uroviricota</taxon>
        <taxon>Caudoviricetes</taxon>
        <taxon>Piorkowskivirus</taxon>
        <taxon>Piorkowskivirus pv9871</taxon>
    </lineage>
</organism>
<protein>
    <submittedName>
        <fullName evidence="2">Nuclease</fullName>
    </submittedName>
</protein>
<dbReference type="KEGG" id="vg:29057826"/>
<name>A0A191KBN3_9CAUD</name>
<gene>
    <name evidence="2" type="ORF">P9871_36</name>
</gene>
<dbReference type="InterPro" id="IPR016974">
    <property type="entry name" value="Uncharacterised_phage-assoc"/>
</dbReference>
<dbReference type="Gene3D" id="3.90.320.10">
    <property type="match status" value="1"/>
</dbReference>
<dbReference type="GeneID" id="29057826"/>
<evidence type="ECO:0000313" key="3">
    <source>
        <dbReference type="Proteomes" id="UP000201354"/>
    </source>
</evidence>
<dbReference type="EMBL" id="KU678389">
    <property type="protein sequence ID" value="AMQ65730.1"/>
    <property type="molecule type" value="Genomic_DNA"/>
</dbReference>
<dbReference type="PIRSF" id="PIRSF031475">
    <property type="entry name" value="UCP031475"/>
    <property type="match status" value="1"/>
</dbReference>
<keyword evidence="3" id="KW-1185">Reference proteome</keyword>
<dbReference type="InterPro" id="IPR024432">
    <property type="entry name" value="Put_RecE_PDDEXK-like_dom"/>
</dbReference>
<reference evidence="2 3" key="1">
    <citation type="journal article" date="2016" name="Appl. Environ. Microbiol.">
        <title>Identification and Analysis of a Novel Group of Bacteriophages Infecting the Lactic Acid Bacterium Streptococcus thermophilus.</title>
        <authorList>
            <person name="McDonnell B."/>
            <person name="Mahony J."/>
            <person name="Neve H."/>
            <person name="Hanemaaijer L."/>
            <person name="Noben J.P."/>
            <person name="Kouwen T."/>
            <person name="van Sinderen D."/>
        </authorList>
    </citation>
    <scope>NUCLEOTIDE SEQUENCE [LARGE SCALE GENOMIC DNA]</scope>
</reference>
<dbReference type="OrthoDB" id="15335at10239"/>
<dbReference type="RefSeq" id="YP_009286862.1">
    <property type="nucleotide sequence ID" value="NC_031069.1"/>
</dbReference>
<accession>A0A191KBN3</accession>
<evidence type="ECO:0000259" key="1">
    <source>
        <dbReference type="Pfam" id="PF12684"/>
    </source>
</evidence>
<proteinExistence type="predicted"/>
<evidence type="ECO:0000313" key="2">
    <source>
        <dbReference type="EMBL" id="AMQ65730.1"/>
    </source>
</evidence>
<dbReference type="InterPro" id="IPR011604">
    <property type="entry name" value="PDDEXK-like_dom_sf"/>
</dbReference>
<feature type="domain" description="Putative exodeoxyribonuclease 8 PDDEXK-like" evidence="1">
    <location>
        <begin position="20"/>
        <end position="261"/>
    </location>
</feature>
<dbReference type="Pfam" id="PF12684">
    <property type="entry name" value="DUF3799"/>
    <property type="match status" value="1"/>
</dbReference>
<dbReference type="Proteomes" id="UP000201354">
    <property type="component" value="Segment"/>
</dbReference>
<sequence length="278" mass="32488">MTELTILTDDNYYSDKTYMSVSRFKEYMKCEARAKAIDDGVWDDERDQKPLLFGNYVHSYFESEEAHEKFKEDNKKAMFSSRKPYGLLSDFKLAEKVIDTLKDDTLFNNLYHGKKGDKVEKEKIVTGIIADVPFKGKLDSINFSRGYVVDLKTMKSIWTKEWSEELRTKVPTAVNNILGFQYHVQLGTYLELLRQMGYPTFKPFIVAVSKEKQPDKEIIELTEEWLEEGLKYITEHAPRVYQVSLGNKEPKKCGHCDYCKSQKKLHEVLTLDDLLNRE</sequence>